<dbReference type="SUPFAM" id="SSF53098">
    <property type="entry name" value="Ribonuclease H-like"/>
    <property type="match status" value="1"/>
</dbReference>
<dbReference type="EMBL" id="AJIL01000119">
    <property type="protein sequence ID" value="KNE94320.1"/>
    <property type="molecule type" value="Genomic_DNA"/>
</dbReference>
<accession>A0A0L0V4T1</accession>
<dbReference type="GO" id="GO:0005634">
    <property type="term" value="C:nucleus"/>
    <property type="evidence" value="ECO:0007669"/>
    <property type="project" value="TreeGrafter"/>
</dbReference>
<keyword evidence="3" id="KW-1185">Reference proteome</keyword>
<dbReference type="InterPro" id="IPR052717">
    <property type="entry name" value="Vacuolar_transposase_reg"/>
</dbReference>
<evidence type="ECO:0000256" key="1">
    <source>
        <dbReference type="SAM" id="MobiDB-lite"/>
    </source>
</evidence>
<dbReference type="InterPro" id="IPR012337">
    <property type="entry name" value="RNaseH-like_sf"/>
</dbReference>
<feature type="region of interest" description="Disordered" evidence="1">
    <location>
        <begin position="311"/>
        <end position="335"/>
    </location>
</feature>
<feature type="region of interest" description="Disordered" evidence="1">
    <location>
        <begin position="1"/>
        <end position="62"/>
    </location>
</feature>
<evidence type="ECO:0000313" key="3">
    <source>
        <dbReference type="Proteomes" id="UP000054564"/>
    </source>
</evidence>
<dbReference type="Proteomes" id="UP000054564">
    <property type="component" value="Unassembled WGS sequence"/>
</dbReference>
<dbReference type="PANTHER" id="PTHR46169:SF15">
    <property type="entry name" value="INNER CENTROMERE PROTEIN A-LIKE ISOFORM X1-RELATED"/>
    <property type="match status" value="1"/>
</dbReference>
<feature type="compositionally biased region" description="Acidic residues" evidence="1">
    <location>
        <begin position="45"/>
        <end position="62"/>
    </location>
</feature>
<feature type="compositionally biased region" description="Acidic residues" evidence="1">
    <location>
        <begin position="22"/>
        <end position="37"/>
    </location>
</feature>
<organism evidence="2 3">
    <name type="scientific">Puccinia striiformis f. sp. tritici PST-78</name>
    <dbReference type="NCBI Taxonomy" id="1165861"/>
    <lineage>
        <taxon>Eukaryota</taxon>
        <taxon>Fungi</taxon>
        <taxon>Dikarya</taxon>
        <taxon>Basidiomycota</taxon>
        <taxon>Pucciniomycotina</taxon>
        <taxon>Pucciniomycetes</taxon>
        <taxon>Pucciniales</taxon>
        <taxon>Pucciniaceae</taxon>
        <taxon>Puccinia</taxon>
    </lineage>
</organism>
<comment type="caution">
    <text evidence="2">The sequence shown here is derived from an EMBL/GenBank/DDBJ whole genome shotgun (WGS) entry which is preliminary data.</text>
</comment>
<dbReference type="GO" id="GO:0006357">
    <property type="term" value="P:regulation of transcription by RNA polymerase II"/>
    <property type="evidence" value="ECO:0007669"/>
    <property type="project" value="TreeGrafter"/>
</dbReference>
<gene>
    <name evidence="2" type="ORF">PSTG_12345</name>
</gene>
<protein>
    <recommendedName>
        <fullName evidence="4">HAT C-terminal dimerisation domain-containing protein</fullName>
    </recommendedName>
</protein>
<sequence>MRPFGTQKKRKKANNNLVQQENSDDDNDDDKEEDADEQIQGYTDEAIEDLDNEGDDQGDNDECLVTDATLATELVEDIELEESDVNDLSDEDEDDRYTSISCKETLAKFRAITRKLKKSPNSKALFVRLCQENKCRTPHNVERDVTTWWNSTLMQLTSIVRCSAAILDWQKDKNHGPSREHFITQSDLDLARDLVDVLQPFYEITLQVSIRGAARIAQVVVFIDQITSHLSTAISNKTDGYPAALRNACRAGIQLTNKYYTLTDCSPLYRVAMVLHPSFKDEYFKLAKWNPEWIDEAVRLTREMWEAHYKPTPQQATAKDPNSRPKPPSGVLAGLSGASQARAGNISSDPLNIWLSGGLHLDEEGLPVNPLKWWIRQARSGNTHGGLLKMALDVLSCPDTY</sequence>
<reference evidence="3" key="1">
    <citation type="submission" date="2014-03" db="EMBL/GenBank/DDBJ databases">
        <title>The Genome Sequence of Puccinia striiformis f. sp. tritici PST-78.</title>
        <authorList>
            <consortium name="The Broad Institute Genome Sequencing Platform"/>
            <person name="Cuomo C."/>
            <person name="Hulbert S."/>
            <person name="Chen X."/>
            <person name="Walker B."/>
            <person name="Young S.K."/>
            <person name="Zeng Q."/>
            <person name="Gargeya S."/>
            <person name="Fitzgerald M."/>
            <person name="Haas B."/>
            <person name="Abouelleil A."/>
            <person name="Alvarado L."/>
            <person name="Arachchi H.M."/>
            <person name="Berlin A.M."/>
            <person name="Chapman S.B."/>
            <person name="Goldberg J."/>
            <person name="Griggs A."/>
            <person name="Gujja S."/>
            <person name="Hansen M."/>
            <person name="Howarth C."/>
            <person name="Imamovic A."/>
            <person name="Larimer J."/>
            <person name="McCowan C."/>
            <person name="Montmayeur A."/>
            <person name="Murphy C."/>
            <person name="Neiman D."/>
            <person name="Pearson M."/>
            <person name="Priest M."/>
            <person name="Roberts A."/>
            <person name="Saif S."/>
            <person name="Shea T."/>
            <person name="Sisk P."/>
            <person name="Sykes S."/>
            <person name="Wortman J."/>
            <person name="Nusbaum C."/>
            <person name="Birren B."/>
        </authorList>
    </citation>
    <scope>NUCLEOTIDE SEQUENCE [LARGE SCALE GENOMIC DNA]</scope>
    <source>
        <strain evidence="3">race PST-78</strain>
    </source>
</reference>
<proteinExistence type="predicted"/>
<dbReference type="STRING" id="1165861.A0A0L0V4T1"/>
<name>A0A0L0V4T1_9BASI</name>
<dbReference type="PANTHER" id="PTHR46169">
    <property type="entry name" value="DNA REPLICATION-RELATED ELEMENT FACTOR, ISOFORM A"/>
    <property type="match status" value="1"/>
</dbReference>
<evidence type="ECO:0008006" key="4">
    <source>
        <dbReference type="Google" id="ProtNLM"/>
    </source>
</evidence>
<evidence type="ECO:0000313" key="2">
    <source>
        <dbReference type="EMBL" id="KNE94320.1"/>
    </source>
</evidence>
<dbReference type="AlphaFoldDB" id="A0A0L0V4T1"/>